<proteinExistence type="predicted"/>
<dbReference type="Proteomes" id="UP000005289">
    <property type="component" value="Chromosome"/>
</dbReference>
<dbReference type="Pfam" id="PF13707">
    <property type="entry name" value="RloB"/>
    <property type="match status" value="1"/>
</dbReference>
<dbReference type="EMBL" id="CP007029">
    <property type="protein sequence ID" value="AHE97826.1"/>
    <property type="molecule type" value="Genomic_DNA"/>
</dbReference>
<gene>
    <name evidence="1" type="ORF">THITH_05660</name>
</gene>
<keyword evidence="2" id="KW-1185">Reference proteome</keyword>
<accession>W0DHD9</accession>
<protein>
    <submittedName>
        <fullName evidence="1">Abortive phage resistance protein</fullName>
    </submittedName>
</protein>
<evidence type="ECO:0000313" key="1">
    <source>
        <dbReference type="EMBL" id="AHE97826.1"/>
    </source>
</evidence>
<organism evidence="1 2">
    <name type="scientific">Thioalkalivibrio paradoxus ARh 1</name>
    <dbReference type="NCBI Taxonomy" id="713585"/>
    <lineage>
        <taxon>Bacteria</taxon>
        <taxon>Pseudomonadati</taxon>
        <taxon>Pseudomonadota</taxon>
        <taxon>Gammaproteobacteria</taxon>
        <taxon>Chromatiales</taxon>
        <taxon>Ectothiorhodospiraceae</taxon>
        <taxon>Thioalkalivibrio</taxon>
    </lineage>
</organism>
<dbReference type="STRING" id="713585.THITH_05660"/>
<sequence length="201" mass="23757">MRRRRFTRPLGNRRYGKRFVLATEGERTEPQYFQQFDRQSSNVSVFCVRKPAGNAPRQVLRRMVNHLEREDLRHGDEAWLIVDKDHWSDEQLGELYRWACAAPNRHLGLSNPKFEYWLLLHFENGVGIRSARDCEQRLRRYLPDYRKGLDTREFTRTQVEAAVERARQRDQPPCADWPRDVGSTTVYRLVAGILCAQDAHS</sequence>
<name>W0DHD9_9GAMM</name>
<dbReference type="HOGENOM" id="CLU_090993_3_1_6"/>
<evidence type="ECO:0000313" key="2">
    <source>
        <dbReference type="Proteomes" id="UP000005289"/>
    </source>
</evidence>
<dbReference type="AlphaFoldDB" id="W0DHD9"/>
<dbReference type="OrthoDB" id="9796523at2"/>
<reference evidence="1 2" key="1">
    <citation type="submission" date="2013-12" db="EMBL/GenBank/DDBJ databases">
        <authorList>
            <consortium name="DOE Joint Genome Institute"/>
            <person name="Muyzer G."/>
            <person name="Huntemann M."/>
            <person name="Han J."/>
            <person name="Chen A."/>
            <person name="Kyrpides N."/>
            <person name="Mavromatis K."/>
            <person name="Markowitz V."/>
            <person name="Palaniappan K."/>
            <person name="Ivanova N."/>
            <person name="Schaumberg A."/>
            <person name="Pati A."/>
            <person name="Liolios K."/>
            <person name="Nordberg H.P."/>
            <person name="Cantor M.N."/>
            <person name="Hua S.X."/>
            <person name="Woyke T."/>
        </authorList>
    </citation>
    <scope>NUCLEOTIDE SEQUENCE [LARGE SCALE GENOMIC DNA]</scope>
    <source>
        <strain evidence="1 2">ARh 1</strain>
    </source>
</reference>
<dbReference type="InterPro" id="IPR025591">
    <property type="entry name" value="RloB"/>
</dbReference>
<dbReference type="KEGG" id="tti:THITH_05660"/>